<dbReference type="Proteomes" id="UP001304340">
    <property type="component" value="Chromosome"/>
</dbReference>
<dbReference type="RefSeq" id="WP_319157070.1">
    <property type="nucleotide sequence ID" value="NZ_CP138359.1"/>
</dbReference>
<dbReference type="PANTHER" id="PTHR38478">
    <property type="entry name" value="PEPTIDASE M1A AND M12B"/>
    <property type="match status" value="1"/>
</dbReference>
<evidence type="ECO:0000313" key="4">
    <source>
        <dbReference type="EMBL" id="WPF82018.1"/>
    </source>
</evidence>
<evidence type="ECO:0000259" key="2">
    <source>
        <dbReference type="Pfam" id="PF16313"/>
    </source>
</evidence>
<organism evidence="4 5">
    <name type="scientific">Sanguibacter biliveldensis</name>
    <dbReference type="NCBI Taxonomy" id="3030830"/>
    <lineage>
        <taxon>Bacteria</taxon>
        <taxon>Bacillati</taxon>
        <taxon>Actinomycetota</taxon>
        <taxon>Actinomycetes</taxon>
        <taxon>Micrococcales</taxon>
        <taxon>Sanguibacteraceae</taxon>
        <taxon>Sanguibacter</taxon>
    </lineage>
</organism>
<keyword evidence="4" id="KW-0378">Hydrolase</keyword>
<dbReference type="AlphaFoldDB" id="A0AAF0Z8C5"/>
<evidence type="ECO:0000259" key="3">
    <source>
        <dbReference type="Pfam" id="PF17148"/>
    </source>
</evidence>
<feature type="region of interest" description="Disordered" evidence="1">
    <location>
        <begin position="159"/>
        <end position="193"/>
    </location>
</feature>
<feature type="compositionally biased region" description="Low complexity" evidence="1">
    <location>
        <begin position="168"/>
        <end position="184"/>
    </location>
</feature>
<proteinExistence type="predicted"/>
<feature type="domain" description="DUF5117" evidence="3">
    <location>
        <begin position="59"/>
        <end position="276"/>
    </location>
</feature>
<dbReference type="GO" id="GO:0008237">
    <property type="term" value="F:metallopeptidase activity"/>
    <property type="evidence" value="ECO:0007669"/>
    <property type="project" value="UniProtKB-KW"/>
</dbReference>
<dbReference type="InterPro" id="IPR024079">
    <property type="entry name" value="MetalloPept_cat_dom_sf"/>
</dbReference>
<gene>
    <name evidence="4" type="ORF">SANBI_003348</name>
</gene>
<dbReference type="SUPFAM" id="SSF55486">
    <property type="entry name" value="Metalloproteases ('zincins'), catalytic domain"/>
    <property type="match status" value="1"/>
</dbReference>
<keyword evidence="5" id="KW-1185">Reference proteome</keyword>
<keyword evidence="4" id="KW-0645">Protease</keyword>
<dbReference type="Pfam" id="PF16313">
    <property type="entry name" value="DUF4953"/>
    <property type="match status" value="1"/>
</dbReference>
<dbReference type="CDD" id="cd04276">
    <property type="entry name" value="ZnMc_MMP_like_2"/>
    <property type="match status" value="1"/>
</dbReference>
<dbReference type="PANTHER" id="PTHR38478:SF1">
    <property type="entry name" value="ZINC DEPENDENT METALLOPROTEASE DOMAIN LIPOPROTEIN"/>
    <property type="match status" value="1"/>
</dbReference>
<feature type="compositionally biased region" description="Basic and acidic residues" evidence="1">
    <location>
        <begin position="830"/>
        <end position="839"/>
    </location>
</feature>
<feature type="region of interest" description="Disordered" evidence="1">
    <location>
        <begin position="698"/>
        <end position="721"/>
    </location>
</feature>
<dbReference type="Pfam" id="PF17148">
    <property type="entry name" value="DUF5117"/>
    <property type="match status" value="1"/>
</dbReference>
<keyword evidence="4" id="KW-0482">Metalloprotease</keyword>
<evidence type="ECO:0000256" key="1">
    <source>
        <dbReference type="SAM" id="MobiDB-lite"/>
    </source>
</evidence>
<dbReference type="InterPro" id="IPR032534">
    <property type="entry name" value="EcxA_zinc-bd"/>
</dbReference>
<dbReference type="InterPro" id="IPR033413">
    <property type="entry name" value="DUF5117"/>
</dbReference>
<sequence>MTSFPTLVPTPASEAAAPYDAPGADGTALLSVPRSGGQLLLLTGIERGIGSSGLWLDRGQPGDVRLVRLRVVGDRVLLVQDNKHFTVVSDDPAAVQAGDDSFARSVLWSAPVVEHRGDGSVVVDAASLATSDLLAVSARLARAQQGDLRLDASRSFLVSATTGPGGPTSQSRSADGSTSSGTTTGDDRPRTPGSVELSAVLTFAGRGTGALLAQVSPDPDVVSITQRVSLVPLPEGFAPRTFHPGAGGYGKGFADHALPGGRSVDVRLQPRFRLDKTTPGTAPSTVHEPIVFHVDPAIPEPYRSAVIEGGSWWAEGFEAAGFVDAYRVELRAADVDPFAARTSSLWWVHRTNRGWSQGAALTDPRTGEILSGRVRLGSQRIHQLTLVAEALLAPYGHVDEARRLAAVEELVLARLRQLAAHEIGHALGFMHNYASHQHPQASVMDYPHPQVRLGADGEIDLSDAYPVGLGPWDVFAVRHAYQDFAPGEEVAGLQALRREAAEAGLVYLTDDDGHHAEAASPDAVPWVHGADPVASLESLLQVRAKALRDFSPGVLAPDRQAGEIEERLVPLYLLHRYQVPAVARLLGGVEYAYTLAGEEATGNRVVSGAEQRRALSVLTDLLSPQVLALPSSVLRTVVPPAIRYERTTEYLTPRRGIVFDPFTAVGAGAGIVAEQLFAPGRLNRVAWQAAEDAASAVGSRGATGPAEASEGGSQRALAAGSADRVPTVSEIVATVLDAVWDAPGTGDALSEAVRQQAAWTVLQHLVATLTGGGLHPAVAASVATSLADAAGRLDERLDATSGAAALGATSDPSVSSAESVLPAPSAASGRRADRRTDRGWDHLVRTARLAASDPSAVDLGPLPVIPPGAPI</sequence>
<dbReference type="KEGG" id="sbil:SANBI_003348"/>
<feature type="domain" description="EcxA zinc-binding" evidence="2">
    <location>
        <begin position="408"/>
        <end position="695"/>
    </location>
</feature>
<dbReference type="Gene3D" id="3.40.390.10">
    <property type="entry name" value="Collagenase (Catalytic Domain)"/>
    <property type="match status" value="1"/>
</dbReference>
<dbReference type="EMBL" id="CP138359">
    <property type="protein sequence ID" value="WPF82018.1"/>
    <property type="molecule type" value="Genomic_DNA"/>
</dbReference>
<feature type="region of interest" description="Disordered" evidence="1">
    <location>
        <begin position="806"/>
        <end position="839"/>
    </location>
</feature>
<reference evidence="5" key="1">
    <citation type="submission" date="2023-11" db="EMBL/GenBank/DDBJ databases">
        <authorList>
            <person name="Helweg L.P."/>
            <person name="Kiel A."/>
            <person name="Hitz F."/>
            <person name="Ruckert-Reed C."/>
            <person name="Busche T."/>
            <person name="Kaltschmidt B."/>
            <person name="Kaltschmidt C."/>
        </authorList>
    </citation>
    <scope>NUCLEOTIDE SEQUENCE [LARGE SCALE GENOMIC DNA]</scope>
    <source>
        <strain evidence="5">4.1</strain>
    </source>
</reference>
<protein>
    <submittedName>
        <fullName evidence="4">Zinc-dependent metalloprotease</fullName>
    </submittedName>
</protein>
<evidence type="ECO:0000313" key="5">
    <source>
        <dbReference type="Proteomes" id="UP001304340"/>
    </source>
</evidence>
<dbReference type="InterPro" id="IPR034032">
    <property type="entry name" value="Zn_MMP-like_bac"/>
</dbReference>
<accession>A0AAF0Z8C5</accession>
<name>A0AAF0Z8C5_9MICO</name>